<evidence type="ECO:0000313" key="1">
    <source>
        <dbReference type="EMBL" id="MBG0738999.1"/>
    </source>
</evidence>
<sequence length="280" mass="30239">MTENASRQPKGIPVGGQFAATEHAETAISLIPRRPELEGWPESMPEPEVSFYVGDDNVLTTNVSVNGEPAFEVWNPGDDVHSTETSSFLLDGVDEETSGIAENWAKEKHQQIADAVRAEQHAAVERSRASILAAATGRAPQLSDDELGHLLGINQKAAYNSRRDGEYAATAIIARGVLKDHPEASHIELAIDSADNGDYVSGATVYNEHHEAIGSYGSDSDFLGDDGDNPGASIVEYFSSLDSEPESAWWAEYNLPHSTSDDRYTIDLRQAAAWTPGGEK</sequence>
<dbReference type="AlphaFoldDB" id="A0A931CQ82"/>
<name>A0A931CQ82_9MICC</name>
<evidence type="ECO:0000313" key="2">
    <source>
        <dbReference type="Proteomes" id="UP000655366"/>
    </source>
</evidence>
<dbReference type="EMBL" id="JADNYM010000006">
    <property type="protein sequence ID" value="MBG0738999.1"/>
    <property type="molecule type" value="Genomic_DNA"/>
</dbReference>
<dbReference type="RefSeq" id="WP_196395947.1">
    <property type="nucleotide sequence ID" value="NZ_JADNYM010000006.1"/>
</dbReference>
<proteinExistence type="predicted"/>
<keyword evidence="2" id="KW-1185">Reference proteome</keyword>
<organism evidence="1 2">
    <name type="scientific">Arthrobacter terrae</name>
    <dbReference type="NCBI Taxonomy" id="2935737"/>
    <lineage>
        <taxon>Bacteria</taxon>
        <taxon>Bacillati</taxon>
        <taxon>Actinomycetota</taxon>
        <taxon>Actinomycetes</taxon>
        <taxon>Micrococcales</taxon>
        <taxon>Micrococcaceae</taxon>
        <taxon>Arthrobacter</taxon>
    </lineage>
</organism>
<gene>
    <name evidence="1" type="ORF">IV500_06120</name>
</gene>
<comment type="caution">
    <text evidence="1">The sequence shown here is derived from an EMBL/GenBank/DDBJ whole genome shotgun (WGS) entry which is preliminary data.</text>
</comment>
<dbReference type="Proteomes" id="UP000655366">
    <property type="component" value="Unassembled WGS sequence"/>
</dbReference>
<protein>
    <submittedName>
        <fullName evidence="1">Uncharacterized protein</fullName>
    </submittedName>
</protein>
<reference evidence="1 2" key="1">
    <citation type="submission" date="2020-11" db="EMBL/GenBank/DDBJ databases">
        <title>Arthrobacter antarcticus sp. nov., isolated from Antarctic Soil.</title>
        <authorList>
            <person name="Li J."/>
        </authorList>
    </citation>
    <scope>NUCLEOTIDE SEQUENCE [LARGE SCALE GENOMIC DNA]</scope>
    <source>
        <strain evidence="1 2">Z1-20</strain>
    </source>
</reference>
<accession>A0A931CQ82</accession>